<accession>A0A078ASA9</accession>
<dbReference type="InterPro" id="IPR000315">
    <property type="entry name" value="Znf_B-box"/>
</dbReference>
<keyword evidence="6" id="KW-0653">Protein transport</keyword>
<dbReference type="PANTHER" id="PTHR10527">
    <property type="entry name" value="IMPORTIN BETA"/>
    <property type="match status" value="1"/>
</dbReference>
<feature type="compositionally biased region" description="Basic and acidic residues" evidence="10">
    <location>
        <begin position="1108"/>
        <end position="1128"/>
    </location>
</feature>
<protein>
    <submittedName>
        <fullName evidence="12">Importin beta</fullName>
    </submittedName>
</protein>
<feature type="region of interest" description="Disordered" evidence="10">
    <location>
        <begin position="1370"/>
        <end position="1463"/>
    </location>
</feature>
<dbReference type="InterPro" id="IPR041653">
    <property type="entry name" value="Importin_rep_4"/>
</dbReference>
<dbReference type="Gene3D" id="1.25.10.10">
    <property type="entry name" value="Leucine-rich Repeat Variant"/>
    <property type="match status" value="1"/>
</dbReference>
<dbReference type="GO" id="GO:0005634">
    <property type="term" value="C:nucleus"/>
    <property type="evidence" value="ECO:0007669"/>
    <property type="project" value="UniProtKB-SubCell"/>
</dbReference>
<keyword evidence="4" id="KW-0963">Cytoplasm</keyword>
<feature type="compositionally biased region" description="Basic and acidic residues" evidence="10">
    <location>
        <begin position="1435"/>
        <end position="1463"/>
    </location>
</feature>
<dbReference type="Proteomes" id="UP000039865">
    <property type="component" value="Unassembled WGS sequence"/>
</dbReference>
<dbReference type="GO" id="GO:0008270">
    <property type="term" value="F:zinc ion binding"/>
    <property type="evidence" value="ECO:0007669"/>
    <property type="project" value="UniProtKB-KW"/>
</dbReference>
<evidence type="ECO:0000256" key="9">
    <source>
        <dbReference type="SAM" id="Coils"/>
    </source>
</evidence>
<dbReference type="PROSITE" id="PS50119">
    <property type="entry name" value="ZF_BBOX"/>
    <property type="match status" value="1"/>
</dbReference>
<dbReference type="OMA" id="INCTSHI"/>
<dbReference type="Pfam" id="PF00643">
    <property type="entry name" value="zf-B_box"/>
    <property type="match status" value="1"/>
</dbReference>
<keyword evidence="8" id="KW-0863">Zinc-finger</keyword>
<evidence type="ECO:0000256" key="2">
    <source>
        <dbReference type="ARBA" id="ARBA00004496"/>
    </source>
</evidence>
<dbReference type="SUPFAM" id="SSF57845">
    <property type="entry name" value="B-box zinc-binding domain"/>
    <property type="match status" value="1"/>
</dbReference>
<dbReference type="InterPro" id="IPR011989">
    <property type="entry name" value="ARM-like"/>
</dbReference>
<evidence type="ECO:0000259" key="11">
    <source>
        <dbReference type="PROSITE" id="PS50119"/>
    </source>
</evidence>
<dbReference type="EMBL" id="CCKQ01012488">
    <property type="protein sequence ID" value="CDW84107.1"/>
    <property type="molecule type" value="Genomic_DNA"/>
</dbReference>
<proteinExistence type="predicted"/>
<dbReference type="Pfam" id="PF25574">
    <property type="entry name" value="TPR_IMB1"/>
    <property type="match status" value="1"/>
</dbReference>
<keyword evidence="9" id="KW-0175">Coiled coil</keyword>
<comment type="subcellular location">
    <subcellularLocation>
        <location evidence="2">Cytoplasm</location>
    </subcellularLocation>
    <subcellularLocation>
        <location evidence="1">Nucleus</location>
    </subcellularLocation>
</comment>
<evidence type="ECO:0000313" key="13">
    <source>
        <dbReference type="Proteomes" id="UP000039865"/>
    </source>
</evidence>
<evidence type="ECO:0000256" key="7">
    <source>
        <dbReference type="ARBA" id="ARBA00023242"/>
    </source>
</evidence>
<evidence type="ECO:0000256" key="4">
    <source>
        <dbReference type="ARBA" id="ARBA00022490"/>
    </source>
</evidence>
<reference evidence="12 13" key="1">
    <citation type="submission" date="2014-06" db="EMBL/GenBank/DDBJ databases">
        <authorList>
            <person name="Swart Estienne"/>
        </authorList>
    </citation>
    <scope>NUCLEOTIDE SEQUENCE [LARGE SCALE GENOMIC DNA]</scope>
    <source>
        <strain evidence="12 13">130c</strain>
    </source>
</reference>
<dbReference type="GO" id="GO:0006606">
    <property type="term" value="P:protein import into nucleus"/>
    <property type="evidence" value="ECO:0007669"/>
    <property type="project" value="InterPro"/>
</dbReference>
<evidence type="ECO:0000313" key="12">
    <source>
        <dbReference type="EMBL" id="CDW84107.1"/>
    </source>
</evidence>
<evidence type="ECO:0000256" key="5">
    <source>
        <dbReference type="ARBA" id="ARBA00022737"/>
    </source>
</evidence>
<evidence type="ECO:0000256" key="1">
    <source>
        <dbReference type="ARBA" id="ARBA00004123"/>
    </source>
</evidence>
<dbReference type="OrthoDB" id="296539at2759"/>
<evidence type="ECO:0000256" key="8">
    <source>
        <dbReference type="PROSITE-ProRule" id="PRU00024"/>
    </source>
</evidence>
<dbReference type="GO" id="GO:0005737">
    <property type="term" value="C:cytoplasm"/>
    <property type="evidence" value="ECO:0007669"/>
    <property type="project" value="UniProtKB-SubCell"/>
</dbReference>
<dbReference type="InterPro" id="IPR057672">
    <property type="entry name" value="TPR_IPO4/5"/>
</dbReference>
<gene>
    <name evidence="12" type="primary">Contig11186.g11954</name>
    <name evidence="12" type="ORF">STYLEM_13164</name>
</gene>
<evidence type="ECO:0000256" key="6">
    <source>
        <dbReference type="ARBA" id="ARBA00022927"/>
    </source>
</evidence>
<keyword evidence="3" id="KW-0813">Transport</keyword>
<dbReference type="Pfam" id="PF18808">
    <property type="entry name" value="Importin_rep_4"/>
    <property type="match status" value="1"/>
</dbReference>
<feature type="region of interest" description="Disordered" evidence="10">
    <location>
        <begin position="1108"/>
        <end position="1133"/>
    </location>
</feature>
<feature type="domain" description="B box-type" evidence="11">
    <location>
        <begin position="1131"/>
        <end position="1171"/>
    </location>
</feature>
<sequence length="1463" mass="166884">MEVALQVVQGLKEADNNIRKQAEEKLNQLREHDSQNLLKGFIDLICIVNNEQVPNQVMAAVLLKKLYLDKRTEEASFWQLSGQDFVQLKDQILTNIDFQQPMLLLKKKADIICACYREIKNYPELIQQLVAVLQSQDQDNSSVKKEYAMHIFEVLAEYHLPQEEIVQNSNQFMQLFLDCLKDSSISVKVAALKAITSFLGSIDDESAVLKYQDLMDGILDVVIEVLRSDEDKGKASLESMIELTQSHGEIWTKVAEKLLFVISQIIQNKSFDDSIRQSALEIISTLAEDIPTLLRKHQNELKTHFFPALAHMLAELPLQDDLEEWNKEVEEELQARNDPSSVAADNLNRIASFLGEKTLINCTSHIIKEAIEQKGSWQLRSAGYIFLGMISDTCSEAFRKGMDEIMKMCAAGLIDEHPRVRYEALTCLGLLLTELAPDAQKKFHSDLIVILVKLMQDEQLIKLRKQATSAMVNFVRGLINEEDDVEDKSHLVNAQVLEPYADDLVNTISMLFEQSLQSNYPPLQEEVLGLLSCLANVLETKFAQYYGRFMPGLKQILATVPWETQQQQELRAHCIQTIGFILNSVKDQTDICRSDALEVSTLLTTLLNSDKIKDSDPQSLAIQNTLSQIGACLKSEFKQFLPQIMPALLRDAGRDIDLKIQDAELPDAQKGLSENVTSLNIKIKGFEGERQITMNTNALENKINAIQIIKNIASNLGTGFFEQVEPVAQLISSQLINYTYSRAVRKIAIQTIVFLLNSCQDSNHMKALWQHIYPGFKDFILLKLSKFDFSELRFLMRELQKCMKQFWNFGKQNETFLSLEQVAELIKLLNEVFKAVKDDKQTRLEQFKTAKKKMDEEDVEFFHEDLKKVDKIQNYVMEISGVLIHVYKGSISQLVIENLLNHFAVTLQNLKGSADYEILNSVCFFCDILEYGGDDLFNLAAGKAAEKFIEVIRAFPENRDLIQSAGYGLGVVGMRTPQGQFGLLSETFQTLKAIIDEADSRSDEEKVDSTDNCISAYGKLVLFQFDNNLIGLAQLQEFLNLLPLYSDSDEAQSIHNLFFDQILKSNPVLSIAEVVDQVKLTVQRIINIAQSKPDLELLDDDGKAKAEKIKMSQKDKEKDTIKASDKKPSPSLVNRCKKHPKALVSFQCQDDNEEFCDQCFSNHSGHKMINYKSECLTIQQKWTIMRTTATHYHNKFQKDKDKIPQDQLEKFTDRYQKLAKKQEKILALSKQNDYQAMKEFENQDKTYNDKVVEFGKSLYAQYLSVKKPKKGKSDRKRESKEKDKLSQRSVVIIEDSDEFKGIKTQLEQLQELVKGQQEQKDAQTLKLVEKQSKLREKVKTQSSVIKDLIQQISDQGDRLSTLTKQINKQVKRQRFSHDSDKLANGNDDESLSKRIMKNYESKQKKKRSKIESLSSGSDLSYSNVPAKKKRLSSSKSEEELSEGEVKRREDLSDSDKLVVVDSE</sequence>
<evidence type="ECO:0000256" key="3">
    <source>
        <dbReference type="ARBA" id="ARBA00022448"/>
    </source>
</evidence>
<keyword evidence="8" id="KW-0479">Metal-binding</keyword>
<feature type="coiled-coil region" evidence="9">
    <location>
        <begin position="1299"/>
        <end position="1326"/>
    </location>
</feature>
<evidence type="ECO:0000256" key="10">
    <source>
        <dbReference type="SAM" id="MobiDB-lite"/>
    </source>
</evidence>
<keyword evidence="5" id="KW-0677">Repeat</keyword>
<keyword evidence="13" id="KW-1185">Reference proteome</keyword>
<dbReference type="InParanoid" id="A0A078ASA9"/>
<dbReference type="InterPro" id="IPR040122">
    <property type="entry name" value="Importin_beta"/>
</dbReference>
<dbReference type="InterPro" id="IPR058584">
    <property type="entry name" value="IMB1_TNPO1-like_TPR"/>
</dbReference>
<dbReference type="SUPFAM" id="SSF48371">
    <property type="entry name" value="ARM repeat"/>
    <property type="match status" value="2"/>
</dbReference>
<dbReference type="Pfam" id="PF25780">
    <property type="entry name" value="TPR_IPO5"/>
    <property type="match status" value="1"/>
</dbReference>
<name>A0A078ASA9_STYLE</name>
<dbReference type="InterPro" id="IPR016024">
    <property type="entry name" value="ARM-type_fold"/>
</dbReference>
<keyword evidence="7" id="KW-0539">Nucleus</keyword>
<feature type="compositionally biased region" description="Low complexity" evidence="10">
    <location>
        <begin position="1411"/>
        <end position="1422"/>
    </location>
</feature>
<keyword evidence="8" id="KW-0862">Zinc</keyword>
<organism evidence="12 13">
    <name type="scientific">Stylonychia lemnae</name>
    <name type="common">Ciliate</name>
    <dbReference type="NCBI Taxonomy" id="5949"/>
    <lineage>
        <taxon>Eukaryota</taxon>
        <taxon>Sar</taxon>
        <taxon>Alveolata</taxon>
        <taxon>Ciliophora</taxon>
        <taxon>Intramacronucleata</taxon>
        <taxon>Spirotrichea</taxon>
        <taxon>Stichotrichia</taxon>
        <taxon>Sporadotrichida</taxon>
        <taxon>Oxytrichidae</taxon>
        <taxon>Stylonychinae</taxon>
        <taxon>Stylonychia</taxon>
    </lineage>
</organism>